<protein>
    <submittedName>
        <fullName evidence="1">Uncharacterized protein</fullName>
    </submittedName>
</protein>
<evidence type="ECO:0000313" key="2">
    <source>
        <dbReference type="Proteomes" id="UP000753908"/>
    </source>
</evidence>
<dbReference type="EMBL" id="JAHHIF010000004">
    <property type="protein sequence ID" value="MBW4543652.1"/>
    <property type="molecule type" value="Genomic_DNA"/>
</dbReference>
<gene>
    <name evidence="1" type="ORF">KME25_04265</name>
</gene>
<reference evidence="1" key="1">
    <citation type="submission" date="2021-05" db="EMBL/GenBank/DDBJ databases">
        <authorList>
            <person name="Pietrasiak N."/>
            <person name="Ward R."/>
            <person name="Stajich J.E."/>
            <person name="Kurbessoian T."/>
        </authorList>
    </citation>
    <scope>NUCLEOTIDE SEQUENCE</scope>
    <source>
        <strain evidence="1">CPER-KK1</strain>
    </source>
</reference>
<proteinExistence type="predicted"/>
<sequence length="113" mass="12879">MQNETLTVQLDKRVISLWIDSLDLIHREALTPCEIVLDNYKVKNSLGLLLQYRTLRIECFSEALRNALMIGYRQYAVKAHALGFDLCFSVNGEWSVAYNGAAIAQRPPRSEGY</sequence>
<dbReference type="AlphaFoldDB" id="A0A951PHQ3"/>
<dbReference type="Proteomes" id="UP000753908">
    <property type="component" value="Unassembled WGS sequence"/>
</dbReference>
<comment type="caution">
    <text evidence="1">The sequence shown here is derived from an EMBL/GenBank/DDBJ whole genome shotgun (WGS) entry which is preliminary data.</text>
</comment>
<evidence type="ECO:0000313" key="1">
    <source>
        <dbReference type="EMBL" id="MBW4543652.1"/>
    </source>
</evidence>
<name>A0A951PHQ3_9CYAN</name>
<accession>A0A951PHQ3</accession>
<reference evidence="1" key="2">
    <citation type="journal article" date="2022" name="Microbiol. Resour. Announc.">
        <title>Metagenome Sequencing to Explore Phylogenomics of Terrestrial Cyanobacteria.</title>
        <authorList>
            <person name="Ward R.D."/>
            <person name="Stajich J.E."/>
            <person name="Johansen J.R."/>
            <person name="Huntemann M."/>
            <person name="Clum A."/>
            <person name="Foster B."/>
            <person name="Foster B."/>
            <person name="Roux S."/>
            <person name="Palaniappan K."/>
            <person name="Varghese N."/>
            <person name="Mukherjee S."/>
            <person name="Reddy T.B.K."/>
            <person name="Daum C."/>
            <person name="Copeland A."/>
            <person name="Chen I.A."/>
            <person name="Ivanova N.N."/>
            <person name="Kyrpides N.C."/>
            <person name="Shapiro N."/>
            <person name="Eloe-Fadrosh E.A."/>
            <person name="Pietrasiak N."/>
        </authorList>
    </citation>
    <scope>NUCLEOTIDE SEQUENCE</scope>
    <source>
        <strain evidence="1">CPER-KK1</strain>
    </source>
</reference>
<organism evidence="1 2">
    <name type="scientific">Symplocastrum torsivum CPER-KK1</name>
    <dbReference type="NCBI Taxonomy" id="450513"/>
    <lineage>
        <taxon>Bacteria</taxon>
        <taxon>Bacillati</taxon>
        <taxon>Cyanobacteriota</taxon>
        <taxon>Cyanophyceae</taxon>
        <taxon>Oscillatoriophycideae</taxon>
        <taxon>Oscillatoriales</taxon>
        <taxon>Microcoleaceae</taxon>
        <taxon>Symplocastrum</taxon>
    </lineage>
</organism>